<proteinExistence type="evidence at transcript level"/>
<dbReference type="PANTHER" id="PTHR46432:SF1">
    <property type="entry name" value="F-BOX ONLY PROTEIN 42"/>
    <property type="match status" value="1"/>
</dbReference>
<gene>
    <name evidence="2" type="primary">LOC100176102</name>
</gene>
<accession>A0A6F9DH28</accession>
<dbReference type="InterPro" id="IPR052821">
    <property type="entry name" value="F-box_only_SRC"/>
</dbReference>
<evidence type="ECO:0000313" key="2">
    <source>
        <dbReference type="EMBL" id="CAB3260832.1"/>
    </source>
</evidence>
<protein>
    <submittedName>
        <fullName evidence="2">Uncharacterized protein LOC100176102</fullName>
    </submittedName>
</protein>
<dbReference type="Pfam" id="PF24681">
    <property type="entry name" value="Kelch_KLHDC2_KLHL20_DRC7"/>
    <property type="match status" value="1"/>
</dbReference>
<dbReference type="PROSITE" id="PS50181">
    <property type="entry name" value="FBOX"/>
    <property type="match status" value="1"/>
</dbReference>
<organism evidence="2">
    <name type="scientific">Phallusia mammillata</name>
    <dbReference type="NCBI Taxonomy" id="59560"/>
    <lineage>
        <taxon>Eukaryota</taxon>
        <taxon>Metazoa</taxon>
        <taxon>Chordata</taxon>
        <taxon>Tunicata</taxon>
        <taxon>Ascidiacea</taxon>
        <taxon>Phlebobranchia</taxon>
        <taxon>Ascidiidae</taxon>
        <taxon>Phallusia</taxon>
    </lineage>
</organism>
<dbReference type="InterPro" id="IPR001810">
    <property type="entry name" value="F-box_dom"/>
</dbReference>
<dbReference type="Gene3D" id="2.120.10.80">
    <property type="entry name" value="Kelch-type beta propeller"/>
    <property type="match status" value="1"/>
</dbReference>
<dbReference type="AlphaFoldDB" id="A0A6F9DH28"/>
<dbReference type="Gene3D" id="1.20.1280.50">
    <property type="match status" value="1"/>
</dbReference>
<name>A0A6F9DH28_9ASCI</name>
<dbReference type="SUPFAM" id="SSF81383">
    <property type="entry name" value="F-box domain"/>
    <property type="match status" value="1"/>
</dbReference>
<dbReference type="SUPFAM" id="SSF117281">
    <property type="entry name" value="Kelch motif"/>
    <property type="match status" value="1"/>
</dbReference>
<evidence type="ECO:0000259" key="1">
    <source>
        <dbReference type="PROSITE" id="PS50181"/>
    </source>
</evidence>
<sequence length="430" mass="48191">MECLPAEILETIVSYLSPYKEHNIAAMVCHKWNHVASEVATKLPLRLEEDLRSGIIKWTHVNSDQTTTVTPRVGESVCYCDFTRSLYVFGGKCASNTMTGFNDLLKLDLHSLTWSRPIARGVFPPPKFGCCMQAYKRWLVLFGGSSLTPSNSLGRGSAEYSNDLHIYDTKTGSWKYKTFLQAESPPPLFLPSSCVLIDEDDPEMDLLAVYGGTKMGLIRNEEMWCLNLTSLTWHKQVLNGAMPTKIFPDTSKGIFRIKSQAYSMALLIIDRNLFGVWVLLRTGFNEWTYQAVEIAPSLKGYSPKLNVISGRNFTVVGETLVVLAHTSDSLPDDVPELTSHISLPQRNSNNSLLKNTLGLFLLDLKPFETDGMLQWVNQIDSSSKLLRNFVRNTSFSELHVIEGRGEVVLLGYRKLLKSSTMTLCTVGLQK</sequence>
<dbReference type="InterPro" id="IPR036047">
    <property type="entry name" value="F-box-like_dom_sf"/>
</dbReference>
<dbReference type="GO" id="GO:1990756">
    <property type="term" value="F:ubiquitin-like ligase-substrate adaptor activity"/>
    <property type="evidence" value="ECO:0007669"/>
    <property type="project" value="TreeGrafter"/>
</dbReference>
<dbReference type="InterPro" id="IPR015915">
    <property type="entry name" value="Kelch-typ_b-propeller"/>
</dbReference>
<reference evidence="2" key="1">
    <citation type="submission" date="2020-04" db="EMBL/GenBank/DDBJ databases">
        <authorList>
            <person name="Neveu A P."/>
        </authorList>
    </citation>
    <scope>NUCLEOTIDE SEQUENCE</scope>
    <source>
        <tissue evidence="2">Whole embryo</tissue>
    </source>
</reference>
<feature type="domain" description="F-box" evidence="1">
    <location>
        <begin position="1"/>
        <end position="47"/>
    </location>
</feature>
<dbReference type="PANTHER" id="PTHR46432">
    <property type="entry name" value="F-BOX ONLY PROTEIN 42"/>
    <property type="match status" value="1"/>
</dbReference>
<dbReference type="EMBL" id="LR786414">
    <property type="protein sequence ID" value="CAB3260832.1"/>
    <property type="molecule type" value="mRNA"/>
</dbReference>
<dbReference type="Pfam" id="PF12937">
    <property type="entry name" value="F-box-like"/>
    <property type="match status" value="1"/>
</dbReference>
<dbReference type="GO" id="GO:0019005">
    <property type="term" value="C:SCF ubiquitin ligase complex"/>
    <property type="evidence" value="ECO:0007669"/>
    <property type="project" value="TreeGrafter"/>
</dbReference>